<accession>A0ACC2WPX6</accession>
<dbReference type="Proteomes" id="UP001230649">
    <property type="component" value="Unassembled WGS sequence"/>
</dbReference>
<comment type="caution">
    <text evidence="1">The sequence shown here is derived from an EMBL/GenBank/DDBJ whole genome shotgun (WGS) entry which is preliminary data.</text>
</comment>
<gene>
    <name evidence="1" type="ORF">QFC20_001869</name>
</gene>
<name>A0ACC2WPX6_9TREE</name>
<keyword evidence="2" id="KW-1185">Reference proteome</keyword>
<sequence length="498" mass="54035">MHHSNSAHPPFRDRTTEGVPSPSRPESEVTLVRFGQVISEDEKKNQAGPSPRSSKTYSELEAASKHDSSKLRRNSGASYLQPIDEYDAEIDIAPVDQPPEIQALQDREPFAILARHLSGVSTGTAGDSKPAPQAFDPPPDGGATAWLVVMGAWFVLFVQFGIITSFGQFEEYYASHQLAHLPKQQISWCGSLSAFCVFFFSLLSGRYFDSHGPRLLIIGGTSTGVVALFCLAFCKEYYQFILAHLLFGIAGGIVYNPVLILAGVATVLFLPSWFTVKTRLPPKKGVPWSHVGNPWKETRYTVFVLGVAMVWLNYFSPYFYANDFALSQGVPPHVATYATAILNAGSFTGRALSGPMAERYGVIEVFIGSGVAGGLTVLALWSSRAVGTAGSLIGLYLYGLFGGAVIALVAACCAQISPVREFGLRLGMMWTIASLPLLAGPQLCGLLVEKEKGYTGFSIFSGVTIIAGSCMAFAPVMWKRYRDRRQRLKNAEGVKGQM</sequence>
<evidence type="ECO:0000313" key="2">
    <source>
        <dbReference type="Proteomes" id="UP001230649"/>
    </source>
</evidence>
<proteinExistence type="predicted"/>
<organism evidence="1 2">
    <name type="scientific">Naganishia adeliensis</name>
    <dbReference type="NCBI Taxonomy" id="92952"/>
    <lineage>
        <taxon>Eukaryota</taxon>
        <taxon>Fungi</taxon>
        <taxon>Dikarya</taxon>
        <taxon>Basidiomycota</taxon>
        <taxon>Agaricomycotina</taxon>
        <taxon>Tremellomycetes</taxon>
        <taxon>Filobasidiales</taxon>
        <taxon>Filobasidiaceae</taxon>
        <taxon>Naganishia</taxon>
    </lineage>
</organism>
<evidence type="ECO:0000313" key="1">
    <source>
        <dbReference type="EMBL" id="KAJ9113518.1"/>
    </source>
</evidence>
<protein>
    <submittedName>
        <fullName evidence="1">Uncharacterized protein</fullName>
    </submittedName>
</protein>
<dbReference type="EMBL" id="JASBWS010000012">
    <property type="protein sequence ID" value="KAJ9113518.1"/>
    <property type="molecule type" value="Genomic_DNA"/>
</dbReference>
<reference evidence="1" key="1">
    <citation type="submission" date="2023-04" db="EMBL/GenBank/DDBJ databases">
        <title>Draft Genome sequencing of Naganishia species isolated from polar environments using Oxford Nanopore Technology.</title>
        <authorList>
            <person name="Leo P."/>
            <person name="Venkateswaran K."/>
        </authorList>
    </citation>
    <scope>NUCLEOTIDE SEQUENCE</scope>
    <source>
        <strain evidence="1">MNA-CCFEE 5262</strain>
    </source>
</reference>